<proteinExistence type="predicted"/>
<evidence type="ECO:0000313" key="1">
    <source>
        <dbReference type="EMBL" id="MDG2989720.1"/>
    </source>
</evidence>
<dbReference type="Proteomes" id="UP001154265">
    <property type="component" value="Unassembled WGS sequence"/>
</dbReference>
<accession>A0ABT6EXU4</accession>
<organism evidence="1 2">
    <name type="scientific">Candidatus Synechococcus calcipolaris G9</name>
    <dbReference type="NCBI Taxonomy" id="1497997"/>
    <lineage>
        <taxon>Bacteria</taxon>
        <taxon>Bacillati</taxon>
        <taxon>Cyanobacteriota</taxon>
        <taxon>Cyanophyceae</taxon>
        <taxon>Synechococcales</taxon>
        <taxon>Synechococcaceae</taxon>
        <taxon>Synechococcus</taxon>
    </lineage>
</organism>
<evidence type="ECO:0000313" key="2">
    <source>
        <dbReference type="Proteomes" id="UP001154265"/>
    </source>
</evidence>
<dbReference type="RefSeq" id="WP_277865635.1">
    <property type="nucleotide sequence ID" value="NZ_JAKKUT010000001.1"/>
</dbReference>
<reference evidence="1" key="1">
    <citation type="journal article" date="2022" name="Genome Biol. Evol.">
        <title>A New Gene Family Diagnostic for Intracellular Biomineralization of Amorphous Ca Carbonates by Cyanobacteria.</title>
        <authorList>
            <person name="Benzerara K."/>
            <person name="Duprat E."/>
            <person name="Bitard-Feildel T."/>
            <person name="Caumes G."/>
            <person name="Cassier-Chauvat C."/>
            <person name="Chauvat F."/>
            <person name="Dezi M."/>
            <person name="Diop S.I."/>
            <person name="Gaschignard G."/>
            <person name="Gorgen S."/>
            <person name="Gugger M."/>
            <person name="Lopez-Garcia P."/>
            <person name="Millet M."/>
            <person name="Skouri-Panet F."/>
            <person name="Moreira D."/>
            <person name="Callebaut I."/>
        </authorList>
    </citation>
    <scope>NUCLEOTIDE SEQUENCE</scope>
    <source>
        <strain evidence="1">G9</strain>
    </source>
</reference>
<keyword evidence="2" id="KW-1185">Reference proteome</keyword>
<name>A0ABT6EXU4_9SYNE</name>
<comment type="caution">
    <text evidence="1">The sequence shown here is derived from an EMBL/GenBank/DDBJ whole genome shotgun (WGS) entry which is preliminary data.</text>
</comment>
<protein>
    <submittedName>
        <fullName evidence="1">Uncharacterized protein</fullName>
    </submittedName>
</protein>
<reference evidence="1" key="2">
    <citation type="submission" date="2022-01" db="EMBL/GenBank/DDBJ databases">
        <authorList>
            <person name="Zivanovic Y."/>
            <person name="Moreira D."/>
            <person name="Lopez-Garcia P."/>
        </authorList>
    </citation>
    <scope>NUCLEOTIDE SEQUENCE</scope>
    <source>
        <strain evidence="1">G9</strain>
    </source>
</reference>
<dbReference type="EMBL" id="JAKKUT010000001">
    <property type="protein sequence ID" value="MDG2989720.1"/>
    <property type="molecule type" value="Genomic_DNA"/>
</dbReference>
<sequence>MSSLRLWYRATATAADEELDHDTLETQVKPLLMETMAGDITLITLMAATEQTSDRLSAETWGDGDLSFTLGVLPPPLAICRDVGHLRQRVAHWGYGTADGALYLPIVWTGKGPLYGEVIGKMPGEHSGEHDCQYRQPVHLGDSLRQPLYRLGQRLIGELGGIPSCYLLQFALKGDGIDFDRLWPFPTRAALASMGIQEPDLFTCHGRCLRGEAIYDLRIGSHHPYYHPTDF</sequence>
<gene>
    <name evidence="1" type="ORF">L3556_02040</name>
</gene>